<evidence type="ECO:0000256" key="9">
    <source>
        <dbReference type="ARBA" id="ARBA00023126"/>
    </source>
</evidence>
<dbReference type="InterPro" id="IPR008927">
    <property type="entry name" value="6-PGluconate_DH-like_C_sf"/>
</dbReference>
<keyword evidence="9 11" id="KW-0570">Pentose shunt</keyword>
<organism evidence="14 15">
    <name type="scientific">Echinicola arenosa</name>
    <dbReference type="NCBI Taxonomy" id="2774144"/>
    <lineage>
        <taxon>Bacteria</taxon>
        <taxon>Pseudomonadati</taxon>
        <taxon>Bacteroidota</taxon>
        <taxon>Cytophagia</taxon>
        <taxon>Cytophagales</taxon>
        <taxon>Cyclobacteriaceae</taxon>
        <taxon>Echinicola</taxon>
    </lineage>
</organism>
<dbReference type="Gene3D" id="1.10.1040.10">
    <property type="entry name" value="N-(1-d-carboxylethyl)-l-norvaline Dehydrogenase, domain 2"/>
    <property type="match status" value="1"/>
</dbReference>
<evidence type="ECO:0000256" key="1">
    <source>
        <dbReference type="ARBA" id="ARBA00002526"/>
    </source>
</evidence>
<dbReference type="SUPFAM" id="SSF48179">
    <property type="entry name" value="6-phosphogluconate dehydrogenase C-terminal domain-like"/>
    <property type="match status" value="1"/>
</dbReference>
<evidence type="ECO:0000256" key="4">
    <source>
        <dbReference type="ARBA" id="ARBA00011738"/>
    </source>
</evidence>
<evidence type="ECO:0000256" key="5">
    <source>
        <dbReference type="ARBA" id="ARBA00013011"/>
    </source>
</evidence>
<dbReference type="Gene3D" id="1.20.5.320">
    <property type="entry name" value="6-Phosphogluconate Dehydrogenase, domain 3"/>
    <property type="match status" value="1"/>
</dbReference>
<dbReference type="InterPro" id="IPR013328">
    <property type="entry name" value="6PGD_dom2"/>
</dbReference>
<name>A0ABR9ALU5_9BACT</name>
<evidence type="ECO:0000256" key="10">
    <source>
        <dbReference type="ARBA" id="ARBA00048640"/>
    </source>
</evidence>
<comment type="caution">
    <text evidence="14">The sequence shown here is derived from an EMBL/GenBank/DDBJ whole genome shotgun (WGS) entry which is preliminary data.</text>
</comment>
<evidence type="ECO:0000256" key="11">
    <source>
        <dbReference type="PIRNR" id="PIRNR000109"/>
    </source>
</evidence>
<dbReference type="PIRSF" id="PIRSF000109">
    <property type="entry name" value="6PGD"/>
    <property type="match status" value="1"/>
</dbReference>
<sequence>MEKKADIGLIGLAVMGENLVLNMESKGFSVAVYNRTTEKVDKFIEGRGAGKNFIGTHSIEELVGALATPRKVMMLVKAGQPVDDFIEQIIPHLDQGDIIIDGGNSYFEDTIRRTKYVEGKGFKFVGTGVSGGEIGALRGPSMMPGGSKEAWPEVKEIFQAIAAKVDDGVPCCDWVGADGAGHFVKMIHNGIEYGDMQIITEAYQFMKEVLGMSYDEMHETFKKWNKEELDSYLIEITADIMAFKDEDGEPMVEKILDTAGQKGTGKWTGIAAMHLGVPLTLIGESVFSRFLSAQLDLRAKASEVFEAPEIKFDGDKTKMLDDLKMALYGAKIISYAQGYNLLMEASKEHGWDLNYGAIALMWRGGCIIRSAFLGDINKAFDKAPDLPHLLLDSFFRDKVQAAQQGWRNVCATAISNGIPVPSLSSALSYFDGFRSKRLPANLLQAQRDYFGAHTYERVDKPRGEFFHTNWTGEGADTVSTAYNS</sequence>
<evidence type="ECO:0000256" key="12">
    <source>
        <dbReference type="RuleBase" id="RU000485"/>
    </source>
</evidence>
<dbReference type="InterPro" id="IPR006115">
    <property type="entry name" value="6PGDH_NADP-bd"/>
</dbReference>
<dbReference type="Gene3D" id="3.40.50.720">
    <property type="entry name" value="NAD(P)-binding Rossmann-like Domain"/>
    <property type="match status" value="1"/>
</dbReference>
<reference evidence="14 15" key="1">
    <citation type="submission" date="2020-09" db="EMBL/GenBank/DDBJ databases">
        <title>Echinicola sp. CAU 1574 isolated from sand of Sido Beach.</title>
        <authorList>
            <person name="Kim W."/>
        </authorList>
    </citation>
    <scope>NUCLEOTIDE SEQUENCE [LARGE SCALE GENOMIC DNA]</scope>
    <source>
        <strain evidence="14 15">CAU 1574</strain>
    </source>
</reference>
<dbReference type="PROSITE" id="PS00461">
    <property type="entry name" value="6PGD"/>
    <property type="match status" value="1"/>
</dbReference>
<evidence type="ECO:0000313" key="15">
    <source>
        <dbReference type="Proteomes" id="UP000647133"/>
    </source>
</evidence>
<dbReference type="PANTHER" id="PTHR11811">
    <property type="entry name" value="6-PHOSPHOGLUCONATE DEHYDROGENASE"/>
    <property type="match status" value="1"/>
</dbReference>
<dbReference type="SMART" id="SM01350">
    <property type="entry name" value="6PGD"/>
    <property type="match status" value="1"/>
</dbReference>
<evidence type="ECO:0000259" key="13">
    <source>
        <dbReference type="SMART" id="SM01350"/>
    </source>
</evidence>
<evidence type="ECO:0000256" key="6">
    <source>
        <dbReference type="ARBA" id="ARBA00018193"/>
    </source>
</evidence>
<dbReference type="InterPro" id="IPR006113">
    <property type="entry name" value="6PGDH_Gnd/GntZ"/>
</dbReference>
<dbReference type="InterPro" id="IPR036291">
    <property type="entry name" value="NAD(P)-bd_dom_sf"/>
</dbReference>
<protein>
    <recommendedName>
        <fullName evidence="6 11">6-phosphogluconate dehydrogenase, decarboxylating</fullName>
        <ecNumber evidence="5 11">1.1.1.44</ecNumber>
    </recommendedName>
</protein>
<evidence type="ECO:0000256" key="3">
    <source>
        <dbReference type="ARBA" id="ARBA00008419"/>
    </source>
</evidence>
<dbReference type="SUPFAM" id="SSF51735">
    <property type="entry name" value="NAD(P)-binding Rossmann-fold domains"/>
    <property type="match status" value="1"/>
</dbReference>
<dbReference type="EC" id="1.1.1.44" evidence="5 11"/>
<evidence type="ECO:0000256" key="2">
    <source>
        <dbReference type="ARBA" id="ARBA00004874"/>
    </source>
</evidence>
<dbReference type="PRINTS" id="PR00076">
    <property type="entry name" value="6PGDHDRGNASE"/>
</dbReference>
<comment type="pathway">
    <text evidence="2 11 12">Carbohydrate degradation; pentose phosphate pathway; D-ribulose 5-phosphate from D-glucose 6-phosphate (oxidative stage): step 3/3.</text>
</comment>
<dbReference type="RefSeq" id="WP_192010657.1">
    <property type="nucleotide sequence ID" value="NZ_JACYTQ010000004.1"/>
</dbReference>
<dbReference type="Pfam" id="PF03446">
    <property type="entry name" value="NAD_binding_2"/>
    <property type="match status" value="1"/>
</dbReference>
<dbReference type="GO" id="GO:0004616">
    <property type="term" value="F:phosphogluconate dehydrogenase (decarboxylating) activity"/>
    <property type="evidence" value="ECO:0007669"/>
    <property type="project" value="UniProtKB-EC"/>
</dbReference>
<dbReference type="EMBL" id="JACYTQ010000004">
    <property type="protein sequence ID" value="MBD8489773.1"/>
    <property type="molecule type" value="Genomic_DNA"/>
</dbReference>
<dbReference type="InterPro" id="IPR006183">
    <property type="entry name" value="Pgluconate_DH"/>
</dbReference>
<gene>
    <name evidence="14" type="primary">gnd</name>
    <name evidence="14" type="ORF">IFO69_13530</name>
</gene>
<comment type="catalytic activity">
    <reaction evidence="10 11 12">
        <text>6-phospho-D-gluconate + NADP(+) = D-ribulose 5-phosphate + CO2 + NADPH</text>
        <dbReference type="Rhea" id="RHEA:10116"/>
        <dbReference type="ChEBI" id="CHEBI:16526"/>
        <dbReference type="ChEBI" id="CHEBI:57783"/>
        <dbReference type="ChEBI" id="CHEBI:58121"/>
        <dbReference type="ChEBI" id="CHEBI:58349"/>
        <dbReference type="ChEBI" id="CHEBI:58759"/>
        <dbReference type="EC" id="1.1.1.44"/>
    </reaction>
</comment>
<keyword evidence="11 12" id="KW-0521">NADP</keyword>
<evidence type="ECO:0000313" key="14">
    <source>
        <dbReference type="EMBL" id="MBD8489773.1"/>
    </source>
</evidence>
<dbReference type="InterPro" id="IPR006184">
    <property type="entry name" value="6PGdom_BS"/>
</dbReference>
<proteinExistence type="inferred from homology"/>
<accession>A0ABR9ALU5</accession>
<keyword evidence="7 11" id="KW-0560">Oxidoreductase</keyword>
<keyword evidence="8 12" id="KW-0311">Gluconate utilization</keyword>
<comment type="function">
    <text evidence="1 11">Catalyzes the oxidative decarboxylation of 6-phosphogluconate to ribulose 5-phosphate and CO(2), with concomitant reduction of NADP to NADPH.</text>
</comment>
<keyword evidence="15" id="KW-1185">Reference proteome</keyword>
<evidence type="ECO:0000256" key="8">
    <source>
        <dbReference type="ARBA" id="ARBA00023064"/>
    </source>
</evidence>
<dbReference type="NCBIfam" id="NF006765">
    <property type="entry name" value="PRK09287.1"/>
    <property type="match status" value="1"/>
</dbReference>
<dbReference type="Proteomes" id="UP000647133">
    <property type="component" value="Unassembled WGS sequence"/>
</dbReference>
<feature type="domain" description="6-phosphogluconate dehydrogenase C-terminal" evidence="13">
    <location>
        <begin position="181"/>
        <end position="471"/>
    </location>
</feature>
<dbReference type="InterPro" id="IPR006114">
    <property type="entry name" value="6PGDH_C"/>
</dbReference>
<comment type="similarity">
    <text evidence="3 11 12">Belongs to the 6-phosphogluconate dehydrogenase family.</text>
</comment>
<evidence type="ECO:0000256" key="7">
    <source>
        <dbReference type="ARBA" id="ARBA00023002"/>
    </source>
</evidence>
<dbReference type="Pfam" id="PF00393">
    <property type="entry name" value="6PGD"/>
    <property type="match status" value="1"/>
</dbReference>
<dbReference type="NCBIfam" id="TIGR00873">
    <property type="entry name" value="gnd"/>
    <property type="match status" value="1"/>
</dbReference>
<comment type="subunit">
    <text evidence="4 11">Homodimer.</text>
</comment>